<dbReference type="Pfam" id="PF00528">
    <property type="entry name" value="BPD_transp_1"/>
    <property type="match status" value="1"/>
</dbReference>
<dbReference type="Proteomes" id="UP001501166">
    <property type="component" value="Unassembled WGS sequence"/>
</dbReference>
<dbReference type="InterPro" id="IPR000515">
    <property type="entry name" value="MetI-like"/>
</dbReference>
<keyword evidence="5 7" id="KW-1133">Transmembrane helix</keyword>
<feature type="transmembrane region" description="Helical" evidence="7">
    <location>
        <begin position="68"/>
        <end position="89"/>
    </location>
</feature>
<keyword evidence="2 7" id="KW-0813">Transport</keyword>
<feature type="transmembrane region" description="Helical" evidence="7">
    <location>
        <begin position="101"/>
        <end position="128"/>
    </location>
</feature>
<dbReference type="Gene3D" id="1.10.3720.10">
    <property type="entry name" value="MetI-like"/>
    <property type="match status" value="1"/>
</dbReference>
<proteinExistence type="inferred from homology"/>
<evidence type="ECO:0000256" key="1">
    <source>
        <dbReference type="ARBA" id="ARBA00004651"/>
    </source>
</evidence>
<sequence>MNVSKTEKTIHHIVLVIVALLFVLPLIWMLVASVDTNAIQSLKIPDEITMENYLSIIQDPAIVRSFGIGLLLSGGQSIIVVIIAVLAAYPLSRYRASYKKPFLYTILFLTSLPMTAVIVPVFQLFLLLRFEDNLIAVMFFLIGSALPYAIWMMKNFMDSVPIELEESAWVDGASVATGLRKVVAPLMVPGMFTVLIFTYTGSWGNFFVPFILLSSQDKMPASVTIFQFFGNYGLIQYGRLAAFSVLYTMPVVILYYIAQRYMSAGFSFGGATKG</sequence>
<comment type="subcellular location">
    <subcellularLocation>
        <location evidence="1 7">Cell membrane</location>
        <topology evidence="1 7">Multi-pass membrane protein</topology>
    </subcellularLocation>
</comment>
<dbReference type="EMBL" id="BAAACW010000108">
    <property type="protein sequence ID" value="GAA0365358.1"/>
    <property type="molecule type" value="Genomic_DNA"/>
</dbReference>
<dbReference type="PROSITE" id="PS50928">
    <property type="entry name" value="ABC_TM1"/>
    <property type="match status" value="1"/>
</dbReference>
<reference evidence="10" key="1">
    <citation type="journal article" date="2019" name="Int. J. Syst. Evol. Microbiol.">
        <title>The Global Catalogue of Microorganisms (GCM) 10K type strain sequencing project: providing services to taxonomists for standard genome sequencing and annotation.</title>
        <authorList>
            <consortium name="The Broad Institute Genomics Platform"/>
            <consortium name="The Broad Institute Genome Sequencing Center for Infectious Disease"/>
            <person name="Wu L."/>
            <person name="Ma J."/>
        </authorList>
    </citation>
    <scope>NUCLEOTIDE SEQUENCE [LARGE SCALE GENOMIC DNA]</scope>
    <source>
        <strain evidence="10">JCM 12662</strain>
    </source>
</reference>
<protein>
    <submittedName>
        <fullName evidence="9">Carbohydrate ABC transporter permease</fullName>
    </submittedName>
</protein>
<comment type="similarity">
    <text evidence="7">Belongs to the binding-protein-dependent transport system permease family.</text>
</comment>
<dbReference type="PANTHER" id="PTHR32243">
    <property type="entry name" value="MALTOSE TRANSPORT SYSTEM PERMEASE-RELATED"/>
    <property type="match status" value="1"/>
</dbReference>
<dbReference type="PANTHER" id="PTHR32243:SF18">
    <property type="entry name" value="INNER MEMBRANE ABC TRANSPORTER PERMEASE PROTEIN YCJP"/>
    <property type="match status" value="1"/>
</dbReference>
<dbReference type="InterPro" id="IPR035906">
    <property type="entry name" value="MetI-like_sf"/>
</dbReference>
<feature type="domain" description="ABC transmembrane type-1" evidence="8">
    <location>
        <begin position="66"/>
        <end position="258"/>
    </location>
</feature>
<comment type="caution">
    <text evidence="9">The sequence shown here is derived from an EMBL/GenBank/DDBJ whole genome shotgun (WGS) entry which is preliminary data.</text>
</comment>
<evidence type="ECO:0000259" key="8">
    <source>
        <dbReference type="PROSITE" id="PS50928"/>
    </source>
</evidence>
<dbReference type="RefSeq" id="WP_343755658.1">
    <property type="nucleotide sequence ID" value="NZ_BAAACW010000108.1"/>
</dbReference>
<evidence type="ECO:0000256" key="3">
    <source>
        <dbReference type="ARBA" id="ARBA00022475"/>
    </source>
</evidence>
<feature type="transmembrane region" description="Helical" evidence="7">
    <location>
        <begin position="12"/>
        <end position="31"/>
    </location>
</feature>
<evidence type="ECO:0000256" key="4">
    <source>
        <dbReference type="ARBA" id="ARBA00022692"/>
    </source>
</evidence>
<keyword evidence="6 7" id="KW-0472">Membrane</keyword>
<keyword evidence="3" id="KW-1003">Cell membrane</keyword>
<name>A0ABP3HAW4_9LACT</name>
<dbReference type="InterPro" id="IPR050901">
    <property type="entry name" value="BP-dep_ABC_trans_perm"/>
</dbReference>
<feature type="transmembrane region" description="Helical" evidence="7">
    <location>
        <begin position="234"/>
        <end position="258"/>
    </location>
</feature>
<accession>A0ABP3HAW4</accession>
<keyword evidence="10" id="KW-1185">Reference proteome</keyword>
<feature type="transmembrane region" description="Helical" evidence="7">
    <location>
        <begin position="190"/>
        <end position="214"/>
    </location>
</feature>
<evidence type="ECO:0000256" key="5">
    <source>
        <dbReference type="ARBA" id="ARBA00022989"/>
    </source>
</evidence>
<keyword evidence="4 7" id="KW-0812">Transmembrane</keyword>
<evidence type="ECO:0000313" key="9">
    <source>
        <dbReference type="EMBL" id="GAA0365358.1"/>
    </source>
</evidence>
<dbReference type="SUPFAM" id="SSF161098">
    <property type="entry name" value="MetI-like"/>
    <property type="match status" value="1"/>
</dbReference>
<gene>
    <name evidence="9" type="ORF">GCM10008932_16970</name>
</gene>
<evidence type="ECO:0000256" key="2">
    <source>
        <dbReference type="ARBA" id="ARBA00022448"/>
    </source>
</evidence>
<evidence type="ECO:0000256" key="6">
    <source>
        <dbReference type="ARBA" id="ARBA00023136"/>
    </source>
</evidence>
<evidence type="ECO:0000313" key="10">
    <source>
        <dbReference type="Proteomes" id="UP001501166"/>
    </source>
</evidence>
<evidence type="ECO:0000256" key="7">
    <source>
        <dbReference type="RuleBase" id="RU363032"/>
    </source>
</evidence>
<dbReference type="CDD" id="cd06261">
    <property type="entry name" value="TM_PBP2"/>
    <property type="match status" value="1"/>
</dbReference>
<feature type="transmembrane region" description="Helical" evidence="7">
    <location>
        <begin position="134"/>
        <end position="151"/>
    </location>
</feature>
<organism evidence="9 10">
    <name type="scientific">Alkalibacterium iburiense</name>
    <dbReference type="NCBI Taxonomy" id="290589"/>
    <lineage>
        <taxon>Bacteria</taxon>
        <taxon>Bacillati</taxon>
        <taxon>Bacillota</taxon>
        <taxon>Bacilli</taxon>
        <taxon>Lactobacillales</taxon>
        <taxon>Carnobacteriaceae</taxon>
        <taxon>Alkalibacterium</taxon>
    </lineage>
</organism>